<reference evidence="6 7" key="1">
    <citation type="journal article" date="2017" name="Elife">
        <title>Extensive horizontal gene transfer in cheese-associated bacteria.</title>
        <authorList>
            <person name="Bonham K.S."/>
            <person name="Wolfe B.E."/>
            <person name="Dutton R.J."/>
        </authorList>
    </citation>
    <scope>NUCLEOTIDE SEQUENCE [LARGE SCALE GENOMIC DNA]</scope>
    <source>
        <strain evidence="6 7">JB196</strain>
    </source>
</reference>
<evidence type="ECO:0000256" key="4">
    <source>
        <dbReference type="ARBA" id="ARBA00023163"/>
    </source>
</evidence>
<evidence type="ECO:0000313" key="6">
    <source>
        <dbReference type="EMBL" id="RCS73706.1"/>
    </source>
</evidence>
<dbReference type="NCBIfam" id="NF008217">
    <property type="entry name" value="PRK10984.1"/>
    <property type="match status" value="1"/>
</dbReference>
<proteinExistence type="inferred from homology"/>
<name>A0A368LPM2_9VIBR</name>
<accession>A0A368LPM2</accession>
<dbReference type="InterPro" id="IPR038208">
    <property type="entry name" value="Tscrpt_reg_Crl_sf"/>
</dbReference>
<dbReference type="Gene3D" id="3.30.310.230">
    <property type="entry name" value="Sigma factor-binding protein Crl monomer"/>
    <property type="match status" value="1"/>
</dbReference>
<comment type="caution">
    <text evidence="6">The sequence shown here is derived from an EMBL/GenBank/DDBJ whole genome shotgun (WGS) entry which is preliminary data.</text>
</comment>
<comment type="function">
    <text evidence="5">Binds to the sigma-S subunit of RNA polymerase, activating expression of sigma-S-regulated genes. Stimulates RNA polymerase holoenzyme formation and may bind to several other sigma factors, such as sigma-70 and sigma-32.</text>
</comment>
<organism evidence="6 7">
    <name type="scientific">Vibrio casei</name>
    <dbReference type="NCBI Taxonomy" id="673372"/>
    <lineage>
        <taxon>Bacteria</taxon>
        <taxon>Pseudomonadati</taxon>
        <taxon>Pseudomonadota</taxon>
        <taxon>Gammaproteobacteria</taxon>
        <taxon>Vibrionales</taxon>
        <taxon>Vibrionaceae</taxon>
        <taxon>Vibrio</taxon>
    </lineage>
</organism>
<evidence type="ECO:0000256" key="3">
    <source>
        <dbReference type="ARBA" id="ARBA00023159"/>
    </source>
</evidence>
<comment type="subcellular location">
    <subcellularLocation>
        <location evidence="5">Cytoplasm</location>
    </subcellularLocation>
</comment>
<evidence type="ECO:0000256" key="2">
    <source>
        <dbReference type="ARBA" id="ARBA00023015"/>
    </source>
</evidence>
<evidence type="ECO:0000256" key="5">
    <source>
        <dbReference type="HAMAP-Rule" id="MF_01178"/>
    </source>
</evidence>
<sequence>MTDASAPTHYRLMTSLKAIGPYLREGECQAGKYWFDCLSVCVDDKKSPELREFWGWWLDLTKVENDFVANYTLGQYDEKGDWLEVAMSVKAKKEVERTLEEFHEKLVKVLSGHYDYSLSLHKNSVDTV</sequence>
<evidence type="ECO:0000256" key="1">
    <source>
        <dbReference type="ARBA" id="ARBA00022490"/>
    </source>
</evidence>
<keyword evidence="3 5" id="KW-0010">Activator</keyword>
<dbReference type="EMBL" id="QPGL01000001">
    <property type="protein sequence ID" value="RCS73706.1"/>
    <property type="molecule type" value="Genomic_DNA"/>
</dbReference>
<feature type="region of interest" description="Essential for activity" evidence="5">
    <location>
        <begin position="99"/>
        <end position="122"/>
    </location>
</feature>
<gene>
    <name evidence="5" type="primary">crl</name>
    <name evidence="6" type="ORF">CIK83_08905</name>
</gene>
<keyword evidence="1 5" id="KW-0963">Cytoplasm</keyword>
<keyword evidence="4 5" id="KW-0804">Transcription</keyword>
<protein>
    <recommendedName>
        <fullName evidence="5">Sigma factor-binding protein Crl</fullName>
    </recommendedName>
</protein>
<comment type="similarity">
    <text evidence="5">Belongs to the Crl family.</text>
</comment>
<dbReference type="AlphaFoldDB" id="A0A368LPM2"/>
<dbReference type="InterPro" id="IPR009986">
    <property type="entry name" value="Tscrpt_reg_Crl"/>
</dbReference>
<dbReference type="GO" id="GO:0005737">
    <property type="term" value="C:cytoplasm"/>
    <property type="evidence" value="ECO:0007669"/>
    <property type="project" value="UniProtKB-SubCell"/>
</dbReference>
<dbReference type="OrthoDB" id="6428303at2"/>
<dbReference type="Pfam" id="PF07417">
    <property type="entry name" value="Crl"/>
    <property type="match status" value="1"/>
</dbReference>
<dbReference type="HAMAP" id="MF_01178">
    <property type="entry name" value="Crl"/>
    <property type="match status" value="1"/>
</dbReference>
<keyword evidence="7" id="KW-1185">Reference proteome</keyword>
<dbReference type="Proteomes" id="UP000252479">
    <property type="component" value="Unassembled WGS sequence"/>
</dbReference>
<keyword evidence="2 5" id="KW-0805">Transcription regulation</keyword>
<dbReference type="GO" id="GO:0045893">
    <property type="term" value="P:positive regulation of DNA-templated transcription"/>
    <property type="evidence" value="ECO:0007669"/>
    <property type="project" value="UniProtKB-UniRule"/>
</dbReference>
<evidence type="ECO:0000313" key="7">
    <source>
        <dbReference type="Proteomes" id="UP000252479"/>
    </source>
</evidence>